<dbReference type="OrthoDB" id="5540794at2"/>
<name>A0A5B8XR14_9DELT</name>
<sequence length="432" mass="49087">MSILNKTDWQCLALTLLISLVGCADSENPIQIQEPVDYDPYIDIIVDSETALKPQFKSDDDVPDTKLWVTERDCQPETITWTMKQGPFEIVERLSERAHMTAAEFMGDAPPLNSSIAQVTLAYPHPKHQAGLASDGVFQTELFFANMGDDVEIATYHWASTYNGKLGDLGYTVLVNYQNVDSTYRLWDHGRSEILAEVQDSGWTFRRRSNIHIVDLKIPASAFKEPGAYTITVLITHQVDHWVHTFDTRRYTVLYGDYTMKQSVCVRSPLAEPVSEFERVMGRNTKRQIGAFERDTLGMRYALSHPDGGVWIDWTLFRFWFERRQMLAIVPLVDSRPVAEPIFTWSGGDDGVNETLETVDDRGSFWVDLEGREKKDVMVAVFPDPFMPSRNLDGDIFYGVGVPDSRHSNMISVSSFRDDSDRCDPQNGPCID</sequence>
<proteinExistence type="predicted"/>
<reference evidence="1 2" key="1">
    <citation type="submission" date="2019-08" db="EMBL/GenBank/DDBJ databases">
        <authorList>
            <person name="Liang Q."/>
        </authorList>
    </citation>
    <scope>NUCLEOTIDE SEQUENCE [LARGE SCALE GENOMIC DNA]</scope>
    <source>
        <strain evidence="1 2">V1718</strain>
    </source>
</reference>
<organism evidence="1 2">
    <name type="scientific">Microvenator marinus</name>
    <dbReference type="NCBI Taxonomy" id="2600177"/>
    <lineage>
        <taxon>Bacteria</taxon>
        <taxon>Deltaproteobacteria</taxon>
        <taxon>Bradymonadales</taxon>
        <taxon>Microvenatoraceae</taxon>
        <taxon>Microvenator</taxon>
    </lineage>
</organism>
<accession>A0A5B8XR14</accession>
<dbReference type="EMBL" id="CP042467">
    <property type="protein sequence ID" value="QED28040.1"/>
    <property type="molecule type" value="Genomic_DNA"/>
</dbReference>
<dbReference type="Proteomes" id="UP000321595">
    <property type="component" value="Chromosome"/>
</dbReference>
<protein>
    <submittedName>
        <fullName evidence="1">Uncharacterized protein</fullName>
    </submittedName>
</protein>
<dbReference type="PROSITE" id="PS51257">
    <property type="entry name" value="PROKAR_LIPOPROTEIN"/>
    <property type="match status" value="1"/>
</dbReference>
<keyword evidence="2" id="KW-1185">Reference proteome</keyword>
<gene>
    <name evidence="1" type="ORF">FRD01_12500</name>
</gene>
<dbReference type="RefSeq" id="WP_146960116.1">
    <property type="nucleotide sequence ID" value="NZ_CP042467.1"/>
</dbReference>
<evidence type="ECO:0000313" key="2">
    <source>
        <dbReference type="Proteomes" id="UP000321595"/>
    </source>
</evidence>
<dbReference type="KEGG" id="bbae:FRD01_12500"/>
<dbReference type="AlphaFoldDB" id="A0A5B8XR14"/>
<evidence type="ECO:0000313" key="1">
    <source>
        <dbReference type="EMBL" id="QED28040.1"/>
    </source>
</evidence>